<reference evidence="3 4" key="1">
    <citation type="submission" date="2018-11" db="EMBL/GenBank/DDBJ databases">
        <title>Sequencing the genomes of 1000 actinobacteria strains.</title>
        <authorList>
            <person name="Klenk H.-P."/>
        </authorList>
    </citation>
    <scope>NUCLEOTIDE SEQUENCE [LARGE SCALE GENOMIC DNA]</scope>
    <source>
        <strain evidence="3 4">DSM 14418</strain>
    </source>
</reference>
<proteinExistence type="predicted"/>
<feature type="region of interest" description="Disordered" evidence="1">
    <location>
        <begin position="133"/>
        <end position="153"/>
    </location>
</feature>
<name>A0A3N4Z8W0_9MICO</name>
<evidence type="ECO:0000259" key="2">
    <source>
        <dbReference type="PROSITE" id="PS50801"/>
    </source>
</evidence>
<sequence>MDGNGSPSVVVDEEEGTTRLVLAGEIDAGIADDVAHALQRVAAHDTPVDIDLAGVTFMDCYGLRILQAVVGRVSAPVRVVAASAPVRFLLETAGLTALAADGPGSSGPDRAVDLSGIAPLAVARLYLSEPLTVRPEQAEPQPVGTARTDGGLP</sequence>
<evidence type="ECO:0000256" key="1">
    <source>
        <dbReference type="SAM" id="MobiDB-lite"/>
    </source>
</evidence>
<dbReference type="InterPro" id="IPR036513">
    <property type="entry name" value="STAS_dom_sf"/>
</dbReference>
<dbReference type="Gene3D" id="3.30.750.24">
    <property type="entry name" value="STAS domain"/>
    <property type="match status" value="1"/>
</dbReference>
<keyword evidence="4" id="KW-1185">Reference proteome</keyword>
<protein>
    <submittedName>
        <fullName evidence="3">Anti-anti-sigma factor</fullName>
    </submittedName>
</protein>
<dbReference type="InterPro" id="IPR002645">
    <property type="entry name" value="STAS_dom"/>
</dbReference>
<dbReference type="PROSITE" id="PS50801">
    <property type="entry name" value="STAS"/>
    <property type="match status" value="1"/>
</dbReference>
<organism evidence="3 4">
    <name type="scientific">Georgenia muralis</name>
    <dbReference type="NCBI Taxonomy" id="154117"/>
    <lineage>
        <taxon>Bacteria</taxon>
        <taxon>Bacillati</taxon>
        <taxon>Actinomycetota</taxon>
        <taxon>Actinomycetes</taxon>
        <taxon>Micrococcales</taxon>
        <taxon>Bogoriellaceae</taxon>
        <taxon>Georgenia</taxon>
    </lineage>
</organism>
<evidence type="ECO:0000313" key="3">
    <source>
        <dbReference type="EMBL" id="RPF28707.1"/>
    </source>
</evidence>
<dbReference type="AlphaFoldDB" id="A0A3N4Z8W0"/>
<dbReference type="Pfam" id="PF01740">
    <property type="entry name" value="STAS"/>
    <property type="match status" value="1"/>
</dbReference>
<accession>A0A3N4Z8W0</accession>
<dbReference type="Proteomes" id="UP000280726">
    <property type="component" value="Unassembled WGS sequence"/>
</dbReference>
<dbReference type="RefSeq" id="WP_170175330.1">
    <property type="nucleotide sequence ID" value="NZ_RKRA01000001.1"/>
</dbReference>
<comment type="caution">
    <text evidence="3">The sequence shown here is derived from an EMBL/GenBank/DDBJ whole genome shotgun (WGS) entry which is preliminary data.</text>
</comment>
<gene>
    <name evidence="3" type="ORF">EDD32_3246</name>
</gene>
<feature type="domain" description="STAS" evidence="2">
    <location>
        <begin position="7"/>
        <end position="95"/>
    </location>
</feature>
<dbReference type="EMBL" id="RKRA01000001">
    <property type="protein sequence ID" value="RPF28707.1"/>
    <property type="molecule type" value="Genomic_DNA"/>
</dbReference>
<dbReference type="SUPFAM" id="SSF52091">
    <property type="entry name" value="SpoIIaa-like"/>
    <property type="match status" value="1"/>
</dbReference>
<evidence type="ECO:0000313" key="4">
    <source>
        <dbReference type="Proteomes" id="UP000280726"/>
    </source>
</evidence>
<dbReference type="CDD" id="cd07043">
    <property type="entry name" value="STAS_anti-anti-sigma_factors"/>
    <property type="match status" value="1"/>
</dbReference>